<gene>
    <name evidence="1" type="ORF">F4V43_08280</name>
</gene>
<dbReference type="Proteomes" id="UP000367750">
    <property type="component" value="Unassembled WGS sequence"/>
</dbReference>
<organism evidence="1 2">
    <name type="scientific">Paenibacillus spiritus</name>
    <dbReference type="NCBI Taxonomy" id="2496557"/>
    <lineage>
        <taxon>Bacteria</taxon>
        <taxon>Bacillati</taxon>
        <taxon>Bacillota</taxon>
        <taxon>Bacilli</taxon>
        <taxon>Bacillales</taxon>
        <taxon>Paenibacillaceae</taxon>
        <taxon>Paenibacillus</taxon>
    </lineage>
</organism>
<accession>A0A5J5GBG5</accession>
<dbReference type="OrthoDB" id="2086173at2"/>
<dbReference type="RefSeq" id="WP_150457768.1">
    <property type="nucleotide sequence ID" value="NZ_VYKK01000008.1"/>
</dbReference>
<dbReference type="AlphaFoldDB" id="A0A5J5GBG5"/>
<dbReference type="EMBL" id="VYKK01000008">
    <property type="protein sequence ID" value="KAA9005455.1"/>
    <property type="molecule type" value="Genomic_DNA"/>
</dbReference>
<comment type="caution">
    <text evidence="1">The sequence shown here is derived from an EMBL/GenBank/DDBJ whole genome shotgun (WGS) entry which is preliminary data.</text>
</comment>
<protein>
    <submittedName>
        <fullName evidence="1">Uncharacterized protein</fullName>
    </submittedName>
</protein>
<keyword evidence="2" id="KW-1185">Reference proteome</keyword>
<proteinExistence type="predicted"/>
<evidence type="ECO:0000313" key="1">
    <source>
        <dbReference type="EMBL" id="KAA9005455.1"/>
    </source>
</evidence>
<evidence type="ECO:0000313" key="2">
    <source>
        <dbReference type="Proteomes" id="UP000367750"/>
    </source>
</evidence>
<sequence length="164" mass="18677">MRNIAIAILVVVMASIVIEPLVEFANVFREKVTVSSAVSNALRAARDRSLEDELMRDLDARVDEDRFKAYFAEAFGDALHLRVSGSSGDEVTFRSEKERFHPFTVRFEFDESTDSRNRIVTRVHVCAESKYLYKTKYLKLAEAAGSPGDYKLVSERTYLLSVRN</sequence>
<name>A0A5J5GBG5_9BACL</name>
<reference evidence="1 2" key="1">
    <citation type="submission" date="2019-09" db="EMBL/GenBank/DDBJ databases">
        <title>Bacillus ochoae sp. nov., Paenibacillus whitsoniae sp. nov., Paenibacillus spiritus sp. nov. Isolated from the Mars Exploration Rover during spacecraft assembly.</title>
        <authorList>
            <person name="Seuylemezian A."/>
            <person name="Vaishampayan P."/>
        </authorList>
    </citation>
    <scope>NUCLEOTIDE SEQUENCE [LARGE SCALE GENOMIC DNA]</scope>
    <source>
        <strain evidence="1 2">MER_111</strain>
    </source>
</reference>